<name>A0A9P5XQ42_9AGAR</name>
<reference evidence="11" key="1">
    <citation type="submission" date="2020-11" db="EMBL/GenBank/DDBJ databases">
        <authorList>
            <consortium name="DOE Joint Genome Institute"/>
            <person name="Ahrendt S."/>
            <person name="Riley R."/>
            <person name="Andreopoulos W."/>
            <person name="Labutti K."/>
            <person name="Pangilinan J."/>
            <person name="Ruiz-Duenas F.J."/>
            <person name="Barrasa J.M."/>
            <person name="Sanchez-Garcia M."/>
            <person name="Camarero S."/>
            <person name="Miyauchi S."/>
            <person name="Serrano A."/>
            <person name="Linde D."/>
            <person name="Babiker R."/>
            <person name="Drula E."/>
            <person name="Ayuso-Fernandez I."/>
            <person name="Pacheco R."/>
            <person name="Padilla G."/>
            <person name="Ferreira P."/>
            <person name="Barriuso J."/>
            <person name="Kellner H."/>
            <person name="Castanera R."/>
            <person name="Alfaro M."/>
            <person name="Ramirez L."/>
            <person name="Pisabarro A.G."/>
            <person name="Kuo A."/>
            <person name="Tritt A."/>
            <person name="Lipzen A."/>
            <person name="He G."/>
            <person name="Yan M."/>
            <person name="Ng V."/>
            <person name="Cullen D."/>
            <person name="Martin F."/>
            <person name="Rosso M.-N."/>
            <person name="Henrissat B."/>
            <person name="Hibbett D."/>
            <person name="Martinez A.T."/>
            <person name="Grigoriev I.V."/>
        </authorList>
    </citation>
    <scope>NUCLEOTIDE SEQUENCE</scope>
    <source>
        <strain evidence="11">MF-IS2</strain>
    </source>
</reference>
<evidence type="ECO:0000256" key="10">
    <source>
        <dbReference type="SAM" id="MobiDB-lite"/>
    </source>
</evidence>
<dbReference type="Pfam" id="PF09340">
    <property type="entry name" value="NuA4"/>
    <property type="match status" value="1"/>
</dbReference>
<evidence type="ECO:0000256" key="2">
    <source>
        <dbReference type="ARBA" id="ARBA00010916"/>
    </source>
</evidence>
<evidence type="ECO:0000256" key="4">
    <source>
        <dbReference type="ARBA" id="ARBA00022853"/>
    </source>
</evidence>
<dbReference type="PANTHER" id="PTHR13476">
    <property type="entry name" value="CHROMATIN MODIFICATION-RELATED PROTEIN MEAF6"/>
    <property type="match status" value="1"/>
</dbReference>
<evidence type="ECO:0000313" key="12">
    <source>
        <dbReference type="Proteomes" id="UP000807342"/>
    </source>
</evidence>
<comment type="subcellular location">
    <subcellularLocation>
        <location evidence="1 9">Nucleus</location>
    </subcellularLocation>
</comment>
<keyword evidence="8 9" id="KW-0539">Nucleus</keyword>
<evidence type="ECO:0000256" key="7">
    <source>
        <dbReference type="ARBA" id="ARBA00023163"/>
    </source>
</evidence>
<feature type="region of interest" description="Disordered" evidence="10">
    <location>
        <begin position="101"/>
        <end position="189"/>
    </location>
</feature>
<comment type="similarity">
    <text evidence="2 9">Belongs to the EAF6 family.</text>
</comment>
<keyword evidence="9" id="KW-0227">DNA damage</keyword>
<keyword evidence="9" id="KW-0234">DNA repair</keyword>
<dbReference type="EMBL" id="MU151052">
    <property type="protein sequence ID" value="KAF9454860.1"/>
    <property type="molecule type" value="Genomic_DNA"/>
</dbReference>
<dbReference type="GO" id="GO:0006281">
    <property type="term" value="P:DNA repair"/>
    <property type="evidence" value="ECO:0007669"/>
    <property type="project" value="UniProtKB-UniRule"/>
</dbReference>
<dbReference type="OrthoDB" id="440324at2759"/>
<keyword evidence="4 9" id="KW-0156">Chromatin regulator</keyword>
<dbReference type="GO" id="GO:0006325">
    <property type="term" value="P:chromatin organization"/>
    <property type="evidence" value="ECO:0007669"/>
    <property type="project" value="UniProtKB-KW"/>
</dbReference>
<keyword evidence="6" id="KW-0175">Coiled coil</keyword>
<evidence type="ECO:0000256" key="1">
    <source>
        <dbReference type="ARBA" id="ARBA00004123"/>
    </source>
</evidence>
<comment type="caution">
    <text evidence="11">The sequence shown here is derived from an EMBL/GenBank/DDBJ whole genome shotgun (WGS) entry which is preliminary data.</text>
</comment>
<proteinExistence type="inferred from homology"/>
<evidence type="ECO:0000256" key="5">
    <source>
        <dbReference type="ARBA" id="ARBA00023015"/>
    </source>
</evidence>
<sequence>MAEPAPSAEERSRYETIKKELLSALPRKRTIDKQLAQIEAHIHNLEATYLNETAQHSGGNIIHGFEGYLKNQTTGRRKYEINDQDRVFSNSSLTVAKSLELVGDNEEGNPNDEYVKQPTPGLTTVIVPPAPRTQELSASQNKRLRDKEYQRKKRASASMRSTGESEEEIVSTTSSSRRPTKRARMTEDD</sequence>
<evidence type="ECO:0000256" key="8">
    <source>
        <dbReference type="ARBA" id="ARBA00023242"/>
    </source>
</evidence>
<keyword evidence="7 9" id="KW-0804">Transcription</keyword>
<comment type="subunit">
    <text evidence="9">Component of the NuA4 histone acetyltransferase complex.</text>
</comment>
<dbReference type="InterPro" id="IPR015418">
    <property type="entry name" value="Eaf6"/>
</dbReference>
<keyword evidence="5 9" id="KW-0805">Transcription regulation</keyword>
<accession>A0A9P5XQ42</accession>
<keyword evidence="12" id="KW-1185">Reference proteome</keyword>
<evidence type="ECO:0000256" key="9">
    <source>
        <dbReference type="RuleBase" id="RU368022"/>
    </source>
</evidence>
<dbReference type="GO" id="GO:0005634">
    <property type="term" value="C:nucleus"/>
    <property type="evidence" value="ECO:0007669"/>
    <property type="project" value="UniProtKB-SubCell"/>
</dbReference>
<comment type="function">
    <text evidence="9">Component of the NuA4 histone acetyltransferase complex which is involved in transcriptional activation of selected genes principally by acetylation of nucleosomal histone H4 and H2A. The NuA4 complex is also involved in DNA repair.</text>
</comment>
<evidence type="ECO:0000256" key="6">
    <source>
        <dbReference type="ARBA" id="ARBA00023054"/>
    </source>
</evidence>
<organism evidence="11 12">
    <name type="scientific">Macrolepiota fuliginosa MF-IS2</name>
    <dbReference type="NCBI Taxonomy" id="1400762"/>
    <lineage>
        <taxon>Eukaryota</taxon>
        <taxon>Fungi</taxon>
        <taxon>Dikarya</taxon>
        <taxon>Basidiomycota</taxon>
        <taxon>Agaricomycotina</taxon>
        <taxon>Agaricomycetes</taxon>
        <taxon>Agaricomycetidae</taxon>
        <taxon>Agaricales</taxon>
        <taxon>Agaricineae</taxon>
        <taxon>Agaricaceae</taxon>
        <taxon>Macrolepiota</taxon>
    </lineage>
</organism>
<evidence type="ECO:0000256" key="3">
    <source>
        <dbReference type="ARBA" id="ARBA00018504"/>
    </source>
</evidence>
<protein>
    <recommendedName>
        <fullName evidence="3 9">Chromatin modification-related protein EAF6</fullName>
    </recommendedName>
</protein>
<gene>
    <name evidence="11" type="ORF">P691DRAFT_691979</name>
</gene>
<dbReference type="AlphaFoldDB" id="A0A9P5XQ42"/>
<dbReference type="Proteomes" id="UP000807342">
    <property type="component" value="Unassembled WGS sequence"/>
</dbReference>
<evidence type="ECO:0000313" key="11">
    <source>
        <dbReference type="EMBL" id="KAF9454860.1"/>
    </source>
</evidence>
<dbReference type="GO" id="GO:0035267">
    <property type="term" value="C:NuA4 histone acetyltransferase complex"/>
    <property type="evidence" value="ECO:0007669"/>
    <property type="project" value="UniProtKB-UniRule"/>
</dbReference>